<dbReference type="Proteomes" id="UP000444721">
    <property type="component" value="Unassembled WGS sequence"/>
</dbReference>
<proteinExistence type="predicted"/>
<evidence type="ECO:0000256" key="1">
    <source>
        <dbReference type="SAM" id="MobiDB-lite"/>
    </source>
</evidence>
<feature type="transmembrane region" description="Helical" evidence="2">
    <location>
        <begin position="394"/>
        <end position="414"/>
    </location>
</feature>
<evidence type="ECO:0000256" key="2">
    <source>
        <dbReference type="SAM" id="Phobius"/>
    </source>
</evidence>
<feature type="compositionally biased region" description="Low complexity" evidence="1">
    <location>
        <begin position="50"/>
        <end position="64"/>
    </location>
</feature>
<protein>
    <recommendedName>
        <fullName evidence="3">F-box domain-containing protein</fullName>
    </recommendedName>
</protein>
<dbReference type="OrthoDB" id="10257471at2759"/>
<dbReference type="Gene3D" id="1.20.1280.50">
    <property type="match status" value="1"/>
</dbReference>
<feature type="region of interest" description="Disordered" evidence="1">
    <location>
        <begin position="23"/>
        <end position="64"/>
    </location>
</feature>
<feature type="transmembrane region" description="Helical" evidence="2">
    <location>
        <begin position="489"/>
        <end position="507"/>
    </location>
</feature>
<reference evidence="4 5" key="1">
    <citation type="journal article" date="2019" name="Sci. Rep.">
        <title>Nanopore sequencing improves the draft genome of the human pathogenic amoeba Naegleria fowleri.</title>
        <authorList>
            <person name="Liechti N."/>
            <person name="Schurch N."/>
            <person name="Bruggmann R."/>
            <person name="Wittwer M."/>
        </authorList>
    </citation>
    <scope>NUCLEOTIDE SEQUENCE [LARGE SCALE GENOMIC DNA]</scope>
    <source>
        <strain evidence="4 5">ATCC 30894</strain>
    </source>
</reference>
<evidence type="ECO:0000259" key="3">
    <source>
        <dbReference type="PROSITE" id="PS50181"/>
    </source>
</evidence>
<dbReference type="InterPro" id="IPR036047">
    <property type="entry name" value="F-box-like_dom_sf"/>
</dbReference>
<feature type="domain" description="F-box" evidence="3">
    <location>
        <begin position="80"/>
        <end position="126"/>
    </location>
</feature>
<gene>
    <name evidence="4" type="ORF">FDP41_009615</name>
</gene>
<feature type="transmembrane region" description="Helical" evidence="2">
    <location>
        <begin position="270"/>
        <end position="293"/>
    </location>
</feature>
<keyword evidence="5" id="KW-1185">Reference proteome</keyword>
<keyword evidence="2" id="KW-0472">Membrane</keyword>
<comment type="caution">
    <text evidence="4">The sequence shown here is derived from an EMBL/GenBank/DDBJ whole genome shotgun (WGS) entry which is preliminary data.</text>
</comment>
<feature type="transmembrane region" description="Helical" evidence="2">
    <location>
        <begin position="347"/>
        <end position="374"/>
    </location>
</feature>
<dbReference type="AlphaFoldDB" id="A0A6A5BFS8"/>
<feature type="transmembrane region" description="Helical" evidence="2">
    <location>
        <begin position="300"/>
        <end position="327"/>
    </location>
</feature>
<keyword evidence="2" id="KW-0812">Transmembrane</keyword>
<evidence type="ECO:0000313" key="4">
    <source>
        <dbReference type="EMBL" id="KAF0971919.1"/>
    </source>
</evidence>
<dbReference type="SMART" id="SM00256">
    <property type="entry name" value="FBOX"/>
    <property type="match status" value="1"/>
</dbReference>
<accession>A0A6A5BFS8</accession>
<dbReference type="VEuPathDB" id="AmoebaDB:FDP41_009615"/>
<keyword evidence="2" id="KW-1133">Transmembrane helix</keyword>
<sequence>MPSSSLEEVSTSAHHHVIISIHSDDHVSNNNNNGSCSDNNDDPNKKDFVSIPIQQPTPSTSTTTALQTLPNNALSGFAIKYTWRNIPLEVLVEIFKYLDKGSLSASSLVSHDWYHASKHDLLWYENCVELFKKIYSEQIDYYVSERQRIGYMKVYGEPIPPPPKKPLVEDYVTFDNDNKIVSIGTLRALHIKHGKKQYKERKRIAREKRIRQIKEKYHNKLRSNTKSFIITSASLLYAGFLLFFIMTGITDAVDPLLFNAIGVRWQVFSFIPLWFVFAVAFLMTTFFTFLDCLREFREGFWVAAVLVKGLVASFLIVAALTFINLLLPFTEKILPNGMVSRTYAISWFYVLIVPYLYILVAIFAVPIGSCILCARTFKNDRHEFPRNLRYISGVNFLVFLVESFVIMLGFGLEFMENGFYLMYAAIPFALFFLIGFFTFMHYMIKKVRDGSRGRAFPGSDAEILLWFMIFSGLLFINVVVVSFSPFLGHYTWFSSLPPLTCAFAFTIRSITK</sequence>
<dbReference type="GeneID" id="68116830"/>
<dbReference type="OMA" id="GHESISW"/>
<feature type="transmembrane region" description="Helical" evidence="2">
    <location>
        <begin position="463"/>
        <end position="483"/>
    </location>
</feature>
<feature type="transmembrane region" description="Helical" evidence="2">
    <location>
        <begin position="420"/>
        <end position="442"/>
    </location>
</feature>
<dbReference type="EMBL" id="VFQX01000072">
    <property type="protein sequence ID" value="KAF0971919.1"/>
    <property type="molecule type" value="Genomic_DNA"/>
</dbReference>
<organism evidence="4 5">
    <name type="scientific">Naegleria fowleri</name>
    <name type="common">Brain eating amoeba</name>
    <dbReference type="NCBI Taxonomy" id="5763"/>
    <lineage>
        <taxon>Eukaryota</taxon>
        <taxon>Discoba</taxon>
        <taxon>Heterolobosea</taxon>
        <taxon>Tetramitia</taxon>
        <taxon>Eutetramitia</taxon>
        <taxon>Vahlkampfiidae</taxon>
        <taxon>Naegleria</taxon>
    </lineage>
</organism>
<dbReference type="SUPFAM" id="SSF81383">
    <property type="entry name" value="F-box domain"/>
    <property type="match status" value="1"/>
</dbReference>
<feature type="compositionally biased region" description="Low complexity" evidence="1">
    <location>
        <begin position="28"/>
        <end position="38"/>
    </location>
</feature>
<dbReference type="VEuPathDB" id="AmoebaDB:NfTy_086840"/>
<dbReference type="RefSeq" id="XP_044556634.1">
    <property type="nucleotide sequence ID" value="XM_044713592.1"/>
</dbReference>
<dbReference type="PROSITE" id="PS50181">
    <property type="entry name" value="FBOX"/>
    <property type="match status" value="1"/>
</dbReference>
<dbReference type="Pfam" id="PF12937">
    <property type="entry name" value="F-box-like"/>
    <property type="match status" value="1"/>
</dbReference>
<dbReference type="InterPro" id="IPR001810">
    <property type="entry name" value="F-box_dom"/>
</dbReference>
<name>A0A6A5BFS8_NAEFO</name>
<feature type="transmembrane region" description="Helical" evidence="2">
    <location>
        <begin position="228"/>
        <end position="250"/>
    </location>
</feature>
<dbReference type="VEuPathDB" id="AmoebaDB:NF0050570"/>
<evidence type="ECO:0000313" key="5">
    <source>
        <dbReference type="Proteomes" id="UP000444721"/>
    </source>
</evidence>